<dbReference type="EMBL" id="CM042881">
    <property type="protein sequence ID" value="KAI4387210.1"/>
    <property type="molecule type" value="Genomic_DNA"/>
</dbReference>
<sequence length="125" mass="14176">MDSTFFISHGTPMMLADDTIHARHFLRLWKKKVLPSPPKAILIISAHWDTPFPTVNTVSINDTIYDFPHPNFPEATYKFKYPAPGSPELAKKVKELLLESGYDRVDEDGERGLDHGAWIPPVHVP</sequence>
<evidence type="ECO:0000313" key="1">
    <source>
        <dbReference type="EMBL" id="KAI4387210.1"/>
    </source>
</evidence>
<proteinExistence type="predicted"/>
<gene>
    <name evidence="1" type="ORF">MLD38_005059</name>
</gene>
<keyword evidence="2" id="KW-1185">Reference proteome</keyword>
<reference evidence="2" key="1">
    <citation type="journal article" date="2023" name="Front. Plant Sci.">
        <title>Chromosomal-level genome assembly of Melastoma candidum provides insights into trichome evolution.</title>
        <authorList>
            <person name="Zhong Y."/>
            <person name="Wu W."/>
            <person name="Sun C."/>
            <person name="Zou P."/>
            <person name="Liu Y."/>
            <person name="Dai S."/>
            <person name="Zhou R."/>
        </authorList>
    </citation>
    <scope>NUCLEOTIDE SEQUENCE [LARGE SCALE GENOMIC DNA]</scope>
</reference>
<evidence type="ECO:0000313" key="2">
    <source>
        <dbReference type="Proteomes" id="UP001057402"/>
    </source>
</evidence>
<dbReference type="Proteomes" id="UP001057402">
    <property type="component" value="Chromosome 2"/>
</dbReference>
<comment type="caution">
    <text evidence="1">The sequence shown here is derived from an EMBL/GenBank/DDBJ whole genome shotgun (WGS) entry which is preliminary data.</text>
</comment>
<accession>A0ACB9S766</accession>
<organism evidence="1 2">
    <name type="scientific">Melastoma candidum</name>
    <dbReference type="NCBI Taxonomy" id="119954"/>
    <lineage>
        <taxon>Eukaryota</taxon>
        <taxon>Viridiplantae</taxon>
        <taxon>Streptophyta</taxon>
        <taxon>Embryophyta</taxon>
        <taxon>Tracheophyta</taxon>
        <taxon>Spermatophyta</taxon>
        <taxon>Magnoliopsida</taxon>
        <taxon>eudicotyledons</taxon>
        <taxon>Gunneridae</taxon>
        <taxon>Pentapetalae</taxon>
        <taxon>rosids</taxon>
        <taxon>malvids</taxon>
        <taxon>Myrtales</taxon>
        <taxon>Melastomataceae</taxon>
        <taxon>Melastomatoideae</taxon>
        <taxon>Melastomateae</taxon>
        <taxon>Melastoma</taxon>
    </lineage>
</organism>
<name>A0ACB9S766_9MYRT</name>
<protein>
    <submittedName>
        <fullName evidence="1">Uncharacterized protein</fullName>
    </submittedName>
</protein>